<keyword evidence="1" id="KW-0812">Transmembrane</keyword>
<keyword evidence="3" id="KW-1185">Reference proteome</keyword>
<organism evidence="2 3">
    <name type="scientific">Asticcacaulis aquaticus</name>
    <dbReference type="NCBI Taxonomy" id="2984212"/>
    <lineage>
        <taxon>Bacteria</taxon>
        <taxon>Pseudomonadati</taxon>
        <taxon>Pseudomonadota</taxon>
        <taxon>Alphaproteobacteria</taxon>
        <taxon>Caulobacterales</taxon>
        <taxon>Caulobacteraceae</taxon>
        <taxon>Asticcacaulis</taxon>
    </lineage>
</organism>
<feature type="transmembrane region" description="Helical" evidence="1">
    <location>
        <begin position="27"/>
        <end position="46"/>
    </location>
</feature>
<dbReference type="EMBL" id="JAQQKX010000002">
    <property type="protein sequence ID" value="MDC7682456.1"/>
    <property type="molecule type" value="Genomic_DNA"/>
</dbReference>
<proteinExistence type="predicted"/>
<sequence>MNEQERLEYETTAECFRHNQGLIHQGISSYIALAAPLAAVSLASNLEQSIRSLAAFTGFFTSVLWVLISSRLMIYNHHHFKRLVLLEGRTPGFAAKDVELKELVPWLKKLPGTTYTILITYAFCGSLFLGFATYIIFR</sequence>
<reference evidence="2 3" key="1">
    <citation type="submission" date="2023-01" db="EMBL/GenBank/DDBJ databases">
        <title>Novel species of the genus Asticcacaulis isolated from rivers.</title>
        <authorList>
            <person name="Lu H."/>
        </authorList>
    </citation>
    <scope>NUCLEOTIDE SEQUENCE [LARGE SCALE GENOMIC DNA]</scope>
    <source>
        <strain evidence="2 3">BYS171W</strain>
    </source>
</reference>
<evidence type="ECO:0000313" key="3">
    <source>
        <dbReference type="Proteomes" id="UP001214854"/>
    </source>
</evidence>
<dbReference type="RefSeq" id="WP_272746943.1">
    <property type="nucleotide sequence ID" value="NZ_JAQQKX010000002.1"/>
</dbReference>
<dbReference type="Proteomes" id="UP001214854">
    <property type="component" value="Unassembled WGS sequence"/>
</dbReference>
<feature type="transmembrane region" description="Helical" evidence="1">
    <location>
        <begin position="53"/>
        <end position="74"/>
    </location>
</feature>
<keyword evidence="1" id="KW-0472">Membrane</keyword>
<comment type="caution">
    <text evidence="2">The sequence shown here is derived from an EMBL/GenBank/DDBJ whole genome shotgun (WGS) entry which is preliminary data.</text>
</comment>
<gene>
    <name evidence="2" type="ORF">PQU92_04165</name>
</gene>
<evidence type="ECO:0000313" key="2">
    <source>
        <dbReference type="EMBL" id="MDC7682456.1"/>
    </source>
</evidence>
<name>A0ABT5HQW6_9CAUL</name>
<evidence type="ECO:0000256" key="1">
    <source>
        <dbReference type="SAM" id="Phobius"/>
    </source>
</evidence>
<accession>A0ABT5HQW6</accession>
<protein>
    <submittedName>
        <fullName evidence="2">Uncharacterized protein</fullName>
    </submittedName>
</protein>
<keyword evidence="1" id="KW-1133">Transmembrane helix</keyword>
<feature type="transmembrane region" description="Helical" evidence="1">
    <location>
        <begin position="115"/>
        <end position="137"/>
    </location>
</feature>